<name>A0A3N4KZZ9_9PEZI</name>
<dbReference type="PANTHER" id="PTHR40635">
    <property type="match status" value="1"/>
</dbReference>
<dbReference type="PANTHER" id="PTHR40635:SF1">
    <property type="match status" value="1"/>
</dbReference>
<feature type="compositionally biased region" description="Acidic residues" evidence="1">
    <location>
        <begin position="155"/>
        <end position="166"/>
    </location>
</feature>
<dbReference type="EMBL" id="ML119136">
    <property type="protein sequence ID" value="RPB11305.1"/>
    <property type="molecule type" value="Genomic_DNA"/>
</dbReference>
<organism evidence="2 3">
    <name type="scientific">Morchella conica CCBAS932</name>
    <dbReference type="NCBI Taxonomy" id="1392247"/>
    <lineage>
        <taxon>Eukaryota</taxon>
        <taxon>Fungi</taxon>
        <taxon>Dikarya</taxon>
        <taxon>Ascomycota</taxon>
        <taxon>Pezizomycotina</taxon>
        <taxon>Pezizomycetes</taxon>
        <taxon>Pezizales</taxon>
        <taxon>Morchellaceae</taxon>
        <taxon>Morchella</taxon>
    </lineage>
</organism>
<dbReference type="OrthoDB" id="5374757at2759"/>
<proteinExistence type="predicted"/>
<reference evidence="2 3" key="1">
    <citation type="journal article" date="2018" name="Nat. Ecol. Evol.">
        <title>Pezizomycetes genomes reveal the molecular basis of ectomycorrhizal truffle lifestyle.</title>
        <authorList>
            <person name="Murat C."/>
            <person name="Payen T."/>
            <person name="Noel B."/>
            <person name="Kuo A."/>
            <person name="Morin E."/>
            <person name="Chen J."/>
            <person name="Kohler A."/>
            <person name="Krizsan K."/>
            <person name="Balestrini R."/>
            <person name="Da Silva C."/>
            <person name="Montanini B."/>
            <person name="Hainaut M."/>
            <person name="Levati E."/>
            <person name="Barry K.W."/>
            <person name="Belfiori B."/>
            <person name="Cichocki N."/>
            <person name="Clum A."/>
            <person name="Dockter R.B."/>
            <person name="Fauchery L."/>
            <person name="Guy J."/>
            <person name="Iotti M."/>
            <person name="Le Tacon F."/>
            <person name="Lindquist E.A."/>
            <person name="Lipzen A."/>
            <person name="Malagnac F."/>
            <person name="Mello A."/>
            <person name="Molinier V."/>
            <person name="Miyauchi S."/>
            <person name="Poulain J."/>
            <person name="Riccioni C."/>
            <person name="Rubini A."/>
            <person name="Sitrit Y."/>
            <person name="Splivallo R."/>
            <person name="Traeger S."/>
            <person name="Wang M."/>
            <person name="Zifcakova L."/>
            <person name="Wipf D."/>
            <person name="Zambonelli A."/>
            <person name="Paolocci F."/>
            <person name="Nowrousian M."/>
            <person name="Ottonello S."/>
            <person name="Baldrian P."/>
            <person name="Spatafora J.W."/>
            <person name="Henrissat B."/>
            <person name="Nagy L.G."/>
            <person name="Aury J.M."/>
            <person name="Wincker P."/>
            <person name="Grigoriev I.V."/>
            <person name="Bonfante P."/>
            <person name="Martin F.M."/>
        </authorList>
    </citation>
    <scope>NUCLEOTIDE SEQUENCE [LARGE SCALE GENOMIC DNA]</scope>
    <source>
        <strain evidence="2 3">CCBAS932</strain>
    </source>
</reference>
<evidence type="ECO:0000313" key="2">
    <source>
        <dbReference type="EMBL" id="RPB11305.1"/>
    </source>
</evidence>
<evidence type="ECO:0000256" key="1">
    <source>
        <dbReference type="SAM" id="MobiDB-lite"/>
    </source>
</evidence>
<protein>
    <submittedName>
        <fullName evidence="2">Uncharacterized protein</fullName>
    </submittedName>
</protein>
<sequence length="287" mass="31625">MPTLRRYCRVSKYTVLECRIYLDNPSDLTPWLTNVLPRIFASVKPLVLPKLHEEQERVRLGGRKAAVAVKDVIVEDDYELSLFLTNSGTRHAVMTKQKSLPTAPAKLHSNSSKLTGGGGGAGELTLVEIRRESSPPELDLNSIPMAPSAGPIIVPDDDGDRDEEEEGSTRVLGSARRRSTRTKSKRPSALDDDTLPAPPPPKRHKTPTITVPDDNDNLSYLNEEVEGDDKKKLVLQTSYEGFNIYSHILCIVVKRRRGGASTNASAGKGKIMEEWIGMSQAIRDGDE</sequence>
<feature type="compositionally biased region" description="Basic residues" evidence="1">
    <location>
        <begin position="175"/>
        <end position="186"/>
    </location>
</feature>
<dbReference type="InParanoid" id="A0A3N4KZZ9"/>
<dbReference type="Proteomes" id="UP000277580">
    <property type="component" value="Unassembled WGS sequence"/>
</dbReference>
<dbReference type="AlphaFoldDB" id="A0A3N4KZZ9"/>
<evidence type="ECO:0000313" key="3">
    <source>
        <dbReference type="Proteomes" id="UP000277580"/>
    </source>
</evidence>
<accession>A0A3N4KZZ9</accession>
<gene>
    <name evidence="2" type="ORF">P167DRAFT_546376</name>
</gene>
<keyword evidence="3" id="KW-1185">Reference proteome</keyword>
<feature type="region of interest" description="Disordered" evidence="1">
    <location>
        <begin position="98"/>
        <end position="216"/>
    </location>
</feature>